<evidence type="ECO:0000256" key="1">
    <source>
        <dbReference type="ARBA" id="ARBA00001913"/>
    </source>
</evidence>
<evidence type="ECO:0000256" key="5">
    <source>
        <dbReference type="ARBA" id="ARBA00022670"/>
    </source>
</evidence>
<keyword evidence="5" id="KW-0645">Protease</keyword>
<dbReference type="Pfam" id="PF00353">
    <property type="entry name" value="HemolysinCabind"/>
    <property type="match status" value="1"/>
</dbReference>
<comment type="similarity">
    <text evidence="3">Belongs to the peptidase M10B family.</text>
</comment>
<dbReference type="InterPro" id="IPR001343">
    <property type="entry name" value="Hemolysn_Ca-bd"/>
</dbReference>
<dbReference type="Proteomes" id="UP000242133">
    <property type="component" value="Unassembled WGS sequence"/>
</dbReference>
<dbReference type="Gene3D" id="1.10.3130.20">
    <property type="entry name" value="Phycobilisome linker domain"/>
    <property type="match status" value="1"/>
</dbReference>
<dbReference type="Pfam" id="PF13946">
    <property type="entry name" value="DUF4214"/>
    <property type="match status" value="2"/>
</dbReference>
<comment type="caution">
    <text evidence="13">The sequence shown here is derived from an EMBL/GenBank/DDBJ whole genome shotgun (WGS) entry which is preliminary data.</text>
</comment>
<dbReference type="OrthoDB" id="733404at2"/>
<keyword evidence="6" id="KW-0479">Metal-binding</keyword>
<dbReference type="EMBL" id="PYGI01000009">
    <property type="protein sequence ID" value="PSL14111.1"/>
    <property type="molecule type" value="Genomic_DNA"/>
</dbReference>
<dbReference type="InterPro" id="IPR038255">
    <property type="entry name" value="PBS_linker_sf"/>
</dbReference>
<keyword evidence="14" id="KW-1185">Reference proteome</keyword>
<dbReference type="Pfam" id="PF08548">
    <property type="entry name" value="Peptidase_M10_C"/>
    <property type="match status" value="1"/>
</dbReference>
<dbReference type="SUPFAM" id="SSF55486">
    <property type="entry name" value="Metalloproteases ('zincins'), catalytic domain"/>
    <property type="match status" value="1"/>
</dbReference>
<comment type="cofactor">
    <cofactor evidence="1">
        <name>Ca(2+)</name>
        <dbReference type="ChEBI" id="CHEBI:29108"/>
    </cofactor>
</comment>
<evidence type="ECO:0000256" key="2">
    <source>
        <dbReference type="ARBA" id="ARBA00004613"/>
    </source>
</evidence>
<dbReference type="Gene3D" id="3.40.390.10">
    <property type="entry name" value="Collagenase (Catalytic Domain)"/>
    <property type="match status" value="1"/>
</dbReference>
<evidence type="ECO:0000259" key="12">
    <source>
        <dbReference type="SMART" id="SM00235"/>
    </source>
</evidence>
<evidence type="ECO:0000256" key="8">
    <source>
        <dbReference type="ARBA" id="ARBA00022801"/>
    </source>
</evidence>
<keyword evidence="4" id="KW-0964">Secreted</keyword>
<sequence>MNVTPTVYTLQWFSGLLSTYRWAGNTLTYSFPSGTAQHTPDYSSDDEWSSWYALNQAHQDAFRQLALQVSQLTNLNLLEVNDGNNYGDLRIAFNDAIAPGTAGYAYYPRPYYIDGTDASAASGDIWLNQNTWQDTATPGTWLNHTMMHELGHALGLSHSFEADSGFPEVPTAQDSYQYTVMSYSGHPDQTLALPVSFQLLDIAALQYLYGANTDFNADNTLYRFDREVPLQTLWDGGGDDTLDFSALNSPIVADMNGGGFISAGHVTNTRGETLTGNNNLSLAYGAEFEHLIATAGNDLITGARHDNIIELGAGADAYLWQGGHDHIFGGSGQDLIQLDIPVTRWALDTRNGLTLDRLSLKLDGSWDNAVTFSDVELIRFDQLIYTPHELMFNISGNAQLVSPHAPWSSDILTDTRLISADDAQLYRAYLGIMGRTPDKAGFDWWADQLAQGSTLTDMTAGFFASPEFQTRADRNRDANISPEELLDELYGNTLGRNPDLSGYNWWLNELYSGVRTSDQVMLAFTQSDEYIDASLQVVGLQLWLT</sequence>
<organism evidence="13 14">
    <name type="scientific">Marinobacterium halophilum</name>
    <dbReference type="NCBI Taxonomy" id="267374"/>
    <lineage>
        <taxon>Bacteria</taxon>
        <taxon>Pseudomonadati</taxon>
        <taxon>Pseudomonadota</taxon>
        <taxon>Gammaproteobacteria</taxon>
        <taxon>Oceanospirillales</taxon>
        <taxon>Oceanospirillaceae</taxon>
        <taxon>Marinobacterium</taxon>
    </lineage>
</organism>
<dbReference type="CDD" id="cd04277">
    <property type="entry name" value="ZnMc_serralysin_like"/>
    <property type="match status" value="1"/>
</dbReference>
<keyword evidence="9" id="KW-0862">Zinc</keyword>
<evidence type="ECO:0000256" key="9">
    <source>
        <dbReference type="ARBA" id="ARBA00022833"/>
    </source>
</evidence>
<dbReference type="SUPFAM" id="SSF51120">
    <property type="entry name" value="beta-Roll"/>
    <property type="match status" value="1"/>
</dbReference>
<dbReference type="InterPro" id="IPR013858">
    <property type="entry name" value="Peptidase_M10B_C"/>
</dbReference>
<comment type="subcellular location">
    <subcellularLocation>
        <location evidence="2">Secreted</location>
    </subcellularLocation>
</comment>
<dbReference type="Pfam" id="PF00413">
    <property type="entry name" value="Peptidase_M10"/>
    <property type="match status" value="1"/>
</dbReference>
<dbReference type="InterPro" id="IPR034033">
    <property type="entry name" value="Serralysin-like"/>
</dbReference>
<keyword evidence="11" id="KW-0482">Metalloprotease</keyword>
<dbReference type="Gene3D" id="2.150.10.10">
    <property type="entry name" value="Serralysin-like metalloprotease, C-terminal"/>
    <property type="match status" value="1"/>
</dbReference>
<dbReference type="GO" id="GO:0008270">
    <property type="term" value="F:zinc ion binding"/>
    <property type="evidence" value="ECO:0007669"/>
    <property type="project" value="InterPro"/>
</dbReference>
<evidence type="ECO:0000313" key="13">
    <source>
        <dbReference type="EMBL" id="PSL14111.1"/>
    </source>
</evidence>
<keyword evidence="8" id="KW-0378">Hydrolase</keyword>
<evidence type="ECO:0000256" key="7">
    <source>
        <dbReference type="ARBA" id="ARBA00022737"/>
    </source>
</evidence>
<evidence type="ECO:0000256" key="10">
    <source>
        <dbReference type="ARBA" id="ARBA00022837"/>
    </source>
</evidence>
<dbReference type="PANTHER" id="PTHR10201:SF323">
    <property type="entry name" value="MATRIX METALLOPROTEINASE-21"/>
    <property type="match status" value="1"/>
</dbReference>
<keyword evidence="10" id="KW-0106">Calcium</keyword>
<dbReference type="InterPro" id="IPR006026">
    <property type="entry name" value="Peptidase_Metallo"/>
</dbReference>
<dbReference type="GO" id="GO:0006508">
    <property type="term" value="P:proteolysis"/>
    <property type="evidence" value="ECO:0007669"/>
    <property type="project" value="UniProtKB-KW"/>
</dbReference>
<evidence type="ECO:0000256" key="6">
    <source>
        <dbReference type="ARBA" id="ARBA00022723"/>
    </source>
</evidence>
<keyword evidence="7" id="KW-0677">Repeat</keyword>
<name>A0A2P8EXB4_9GAMM</name>
<dbReference type="RefSeq" id="WP_106591547.1">
    <property type="nucleotide sequence ID" value="NZ_PYGI01000009.1"/>
</dbReference>
<dbReference type="GO" id="GO:0004222">
    <property type="term" value="F:metalloendopeptidase activity"/>
    <property type="evidence" value="ECO:0007669"/>
    <property type="project" value="InterPro"/>
</dbReference>
<protein>
    <submittedName>
        <fullName evidence="13">Metallopeptidase family M12-like protein</fullName>
    </submittedName>
</protein>
<dbReference type="InterPro" id="IPR025282">
    <property type="entry name" value="DUF4214"/>
</dbReference>
<evidence type="ECO:0000256" key="3">
    <source>
        <dbReference type="ARBA" id="ARBA00009490"/>
    </source>
</evidence>
<accession>A0A2P8EXB4</accession>
<gene>
    <name evidence="13" type="ORF">CLV44_10947</name>
</gene>
<evidence type="ECO:0000313" key="14">
    <source>
        <dbReference type="Proteomes" id="UP000242133"/>
    </source>
</evidence>
<evidence type="ECO:0000256" key="11">
    <source>
        <dbReference type="ARBA" id="ARBA00023049"/>
    </source>
</evidence>
<dbReference type="PANTHER" id="PTHR10201">
    <property type="entry name" value="MATRIX METALLOPROTEINASE"/>
    <property type="match status" value="1"/>
</dbReference>
<dbReference type="GO" id="GO:0005615">
    <property type="term" value="C:extracellular space"/>
    <property type="evidence" value="ECO:0007669"/>
    <property type="project" value="InterPro"/>
</dbReference>
<reference evidence="13 14" key="1">
    <citation type="submission" date="2018-03" db="EMBL/GenBank/DDBJ databases">
        <title>Genomic Encyclopedia of Archaeal and Bacterial Type Strains, Phase II (KMG-II): from individual species to whole genera.</title>
        <authorList>
            <person name="Goeker M."/>
        </authorList>
    </citation>
    <scope>NUCLEOTIDE SEQUENCE [LARGE SCALE GENOMIC DNA]</scope>
    <source>
        <strain evidence="13 14">DSM 17586</strain>
    </source>
</reference>
<dbReference type="InterPro" id="IPR024079">
    <property type="entry name" value="MetalloPept_cat_dom_sf"/>
</dbReference>
<evidence type="ECO:0000256" key="4">
    <source>
        <dbReference type="ARBA" id="ARBA00022525"/>
    </source>
</evidence>
<dbReference type="GO" id="GO:0005509">
    <property type="term" value="F:calcium ion binding"/>
    <property type="evidence" value="ECO:0007669"/>
    <property type="project" value="InterPro"/>
</dbReference>
<dbReference type="GO" id="GO:0031012">
    <property type="term" value="C:extracellular matrix"/>
    <property type="evidence" value="ECO:0007669"/>
    <property type="project" value="InterPro"/>
</dbReference>
<dbReference type="SMART" id="SM00235">
    <property type="entry name" value="ZnMc"/>
    <property type="match status" value="1"/>
</dbReference>
<proteinExistence type="inferred from homology"/>
<feature type="domain" description="Peptidase metallopeptidase" evidence="12">
    <location>
        <begin position="18"/>
        <end position="211"/>
    </location>
</feature>
<dbReference type="AlphaFoldDB" id="A0A2P8EXB4"/>
<dbReference type="InterPro" id="IPR011049">
    <property type="entry name" value="Serralysin-like_metalloprot_C"/>
</dbReference>
<dbReference type="InterPro" id="IPR001818">
    <property type="entry name" value="Pept_M10_metallopeptidase"/>
</dbReference>